<dbReference type="GO" id="GO:0005634">
    <property type="term" value="C:nucleus"/>
    <property type="evidence" value="ECO:0007669"/>
    <property type="project" value="UniProtKB-SubCell"/>
</dbReference>
<dbReference type="SMART" id="SM00667">
    <property type="entry name" value="LisH"/>
    <property type="match status" value="1"/>
</dbReference>
<organism evidence="10">
    <name type="scientific">Lichtheimia ramosa</name>
    <dbReference type="NCBI Taxonomy" id="688394"/>
    <lineage>
        <taxon>Eukaryota</taxon>
        <taxon>Fungi</taxon>
        <taxon>Fungi incertae sedis</taxon>
        <taxon>Mucoromycota</taxon>
        <taxon>Mucoromycotina</taxon>
        <taxon>Mucoromycetes</taxon>
        <taxon>Mucorales</taxon>
        <taxon>Lichtheimiaceae</taxon>
        <taxon>Lichtheimia</taxon>
    </lineage>
</organism>
<comment type="subcellular location">
    <subcellularLocation>
        <location evidence="1">Nucleus</location>
    </subcellularLocation>
</comment>
<dbReference type="SMART" id="SM00320">
    <property type="entry name" value="WD40"/>
    <property type="match status" value="5"/>
</dbReference>
<comment type="similarity">
    <text evidence="7">Belongs to the WD repeat SMU1 family.</text>
</comment>
<dbReference type="GO" id="GO:0000398">
    <property type="term" value="P:mRNA splicing, via spliceosome"/>
    <property type="evidence" value="ECO:0007669"/>
    <property type="project" value="InterPro"/>
</dbReference>
<dbReference type="PROSITE" id="PS50082">
    <property type="entry name" value="WD_REPEATS_2"/>
    <property type="match status" value="3"/>
</dbReference>
<evidence type="ECO:0000256" key="5">
    <source>
        <dbReference type="ARBA" id="ARBA00023187"/>
    </source>
</evidence>
<keyword evidence="6" id="KW-0539">Nucleus</keyword>
<evidence type="ECO:0000259" key="9">
    <source>
        <dbReference type="PROSITE" id="PS50897"/>
    </source>
</evidence>
<reference evidence="10" key="1">
    <citation type="journal article" date="2014" name="Genome Announc.">
        <title>De novo whole-genome sequence and genome annotation of Lichtheimia ramosa.</title>
        <authorList>
            <person name="Linde J."/>
            <person name="Schwartze V."/>
            <person name="Binder U."/>
            <person name="Lass-Florl C."/>
            <person name="Voigt K."/>
            <person name="Horn F."/>
        </authorList>
    </citation>
    <scope>NUCLEOTIDE SEQUENCE</scope>
    <source>
        <strain evidence="10">JMRC FSU:6197</strain>
    </source>
</reference>
<dbReference type="OrthoDB" id="538223at2759"/>
<dbReference type="InterPro" id="IPR015943">
    <property type="entry name" value="WD40/YVTN_repeat-like_dom_sf"/>
</dbReference>
<dbReference type="InterPro" id="IPR036322">
    <property type="entry name" value="WD40_repeat_dom_sf"/>
</dbReference>
<feature type="repeat" description="WD" evidence="8">
    <location>
        <begin position="294"/>
        <end position="335"/>
    </location>
</feature>
<dbReference type="EMBL" id="LK023317">
    <property type="protein sequence ID" value="CDS05740.1"/>
    <property type="molecule type" value="Genomic_DNA"/>
</dbReference>
<dbReference type="InterPro" id="IPR020472">
    <property type="entry name" value="WD40_PAC1"/>
</dbReference>
<dbReference type="InterPro" id="IPR006595">
    <property type="entry name" value="CTLH_C"/>
</dbReference>
<gene>
    <name evidence="10" type="ORF">LRAMOSA08268</name>
</gene>
<proteinExistence type="inferred from homology"/>
<dbReference type="PROSITE" id="PS50896">
    <property type="entry name" value="LISH"/>
    <property type="match status" value="1"/>
</dbReference>
<evidence type="ECO:0000313" key="10">
    <source>
        <dbReference type="EMBL" id="CDS05740.1"/>
    </source>
</evidence>
<dbReference type="InterPro" id="IPR001680">
    <property type="entry name" value="WD40_rpt"/>
</dbReference>
<keyword evidence="3" id="KW-0507">mRNA processing</keyword>
<evidence type="ECO:0000256" key="1">
    <source>
        <dbReference type="ARBA" id="ARBA00004123"/>
    </source>
</evidence>
<dbReference type="PRINTS" id="PR00320">
    <property type="entry name" value="GPROTEINBRPT"/>
</dbReference>
<evidence type="ECO:0000256" key="4">
    <source>
        <dbReference type="ARBA" id="ARBA00022737"/>
    </source>
</evidence>
<evidence type="ECO:0000256" key="6">
    <source>
        <dbReference type="ARBA" id="ARBA00023242"/>
    </source>
</evidence>
<name>A0A077WE81_9FUNG</name>
<feature type="repeat" description="WD" evidence="8">
    <location>
        <begin position="211"/>
        <end position="252"/>
    </location>
</feature>
<evidence type="ECO:0000256" key="8">
    <source>
        <dbReference type="PROSITE-ProRule" id="PRU00221"/>
    </source>
</evidence>
<protein>
    <recommendedName>
        <fullName evidence="9">CTLH domain-containing protein</fullName>
    </recommendedName>
</protein>
<feature type="repeat" description="WD" evidence="8">
    <location>
        <begin position="336"/>
        <end position="377"/>
    </location>
</feature>
<keyword evidence="4" id="KW-0677">Repeat</keyword>
<keyword evidence="5" id="KW-0508">mRNA splicing</keyword>
<dbReference type="Pfam" id="PF17814">
    <property type="entry name" value="LisH_TPL"/>
    <property type="match status" value="1"/>
</dbReference>
<sequence>MSVEIEAEDVIRLILQFFKENNLDRSLATLSEETMVNLNTIDNRSAFVKDITEGKWDTVLKDIVHLNIAPRKLIDLYEQVVIELCEMRELSAARTLLRQTEPMHIMKQRHPERYLRLEHLLSRTVFDAKDVYTEGMTKEKRRKVIAQALVAEITVVPSSRLLTLLSQSATWQQHQGLLSPDTPFNPFERKSITEATEKDAPALEKYATIKFPSKKTYAECATFSPNGQYLVTGSVDGFIEVWNYRTGKLRKDLIYQNDENLMAMDESVICLSFSRDSEQLIWRIQSGTCQRKISPAHSQGVTSVCFNKDNTCVLSGSYDRLVKLHDVKNGKLITEFKGHTSFVNHVLFSTDSSRVISGSSDGSIKIWDSQDASCLYTIQSNTTNTSHPVHGILTIPKHPDQLAVCYKSPYIQHVTMNGRIIKSYQRNDSTSDYVSIAMSPQGELVYGISEDSRMACFNMASGELAADIKLGDTELIGITSHPFSNIIAVYDDSGHVYLYSSKH</sequence>
<dbReference type="InterPro" id="IPR045184">
    <property type="entry name" value="SMU1"/>
</dbReference>
<dbReference type="InterPro" id="IPR006594">
    <property type="entry name" value="LisH"/>
</dbReference>
<dbReference type="Pfam" id="PF00400">
    <property type="entry name" value="WD40"/>
    <property type="match status" value="3"/>
</dbReference>
<evidence type="ECO:0000256" key="3">
    <source>
        <dbReference type="ARBA" id="ARBA00022664"/>
    </source>
</evidence>
<dbReference type="InterPro" id="IPR054532">
    <property type="entry name" value="TPL_SMU1_LisH-like"/>
</dbReference>
<feature type="domain" description="CTLH" evidence="9">
    <location>
        <begin position="40"/>
        <end position="92"/>
    </location>
</feature>
<dbReference type="PROSITE" id="PS50897">
    <property type="entry name" value="CTLH"/>
    <property type="match status" value="1"/>
</dbReference>
<evidence type="ECO:0000256" key="2">
    <source>
        <dbReference type="ARBA" id="ARBA00022574"/>
    </source>
</evidence>
<keyword evidence="2 8" id="KW-0853">WD repeat</keyword>
<dbReference type="SUPFAM" id="SSF50978">
    <property type="entry name" value="WD40 repeat-like"/>
    <property type="match status" value="1"/>
</dbReference>
<evidence type="ECO:0000256" key="7">
    <source>
        <dbReference type="ARBA" id="ARBA00025801"/>
    </source>
</evidence>
<dbReference type="PROSITE" id="PS50294">
    <property type="entry name" value="WD_REPEATS_REGION"/>
    <property type="match status" value="2"/>
</dbReference>
<dbReference type="AlphaFoldDB" id="A0A077WE81"/>
<dbReference type="Gene3D" id="2.130.10.10">
    <property type="entry name" value="YVTN repeat-like/Quinoprotein amine dehydrogenase"/>
    <property type="match status" value="1"/>
</dbReference>
<dbReference type="PANTHER" id="PTHR22848">
    <property type="entry name" value="WD40 REPEAT PROTEIN"/>
    <property type="match status" value="1"/>
</dbReference>
<accession>A0A077WE81</accession>
<dbReference type="CDD" id="cd00200">
    <property type="entry name" value="WD40"/>
    <property type="match status" value="1"/>
</dbReference>